<keyword evidence="2" id="KW-0238">DNA-binding</keyword>
<dbReference type="InterPro" id="IPR001845">
    <property type="entry name" value="HTH_ArsR_DNA-bd_dom"/>
</dbReference>
<dbReference type="InterPro" id="IPR011991">
    <property type="entry name" value="ArsR-like_HTH"/>
</dbReference>
<accession>A0A3P3E3D1</accession>
<dbReference type="CDD" id="cd00090">
    <property type="entry name" value="HTH_ARSR"/>
    <property type="match status" value="1"/>
</dbReference>
<dbReference type="SUPFAM" id="SSF46785">
    <property type="entry name" value="Winged helix' DNA-binding domain"/>
    <property type="match status" value="1"/>
</dbReference>
<comment type="caution">
    <text evidence="5">The sequence shown here is derived from an EMBL/GenBank/DDBJ whole genome shotgun (WGS) entry which is preliminary data.</text>
</comment>
<evidence type="ECO:0000256" key="3">
    <source>
        <dbReference type="ARBA" id="ARBA00023163"/>
    </source>
</evidence>
<dbReference type="PANTHER" id="PTHR43132">
    <property type="entry name" value="ARSENICAL RESISTANCE OPERON REPRESSOR ARSR-RELATED"/>
    <property type="match status" value="1"/>
</dbReference>
<dbReference type="PANTHER" id="PTHR43132:SF2">
    <property type="entry name" value="ARSENICAL RESISTANCE OPERON REPRESSOR ARSR-RELATED"/>
    <property type="match status" value="1"/>
</dbReference>
<organism evidence="5 6">
    <name type="scientific">Variovorax beijingensis</name>
    <dbReference type="NCBI Taxonomy" id="2496117"/>
    <lineage>
        <taxon>Bacteria</taxon>
        <taxon>Pseudomonadati</taxon>
        <taxon>Pseudomonadota</taxon>
        <taxon>Betaproteobacteria</taxon>
        <taxon>Burkholderiales</taxon>
        <taxon>Comamonadaceae</taxon>
        <taxon>Variovorax</taxon>
    </lineage>
</organism>
<dbReference type="GO" id="GO:0003700">
    <property type="term" value="F:DNA-binding transcription factor activity"/>
    <property type="evidence" value="ECO:0007669"/>
    <property type="project" value="InterPro"/>
</dbReference>
<evidence type="ECO:0000313" key="5">
    <source>
        <dbReference type="EMBL" id="RRH80202.1"/>
    </source>
</evidence>
<dbReference type="InterPro" id="IPR036390">
    <property type="entry name" value="WH_DNA-bd_sf"/>
</dbReference>
<evidence type="ECO:0000256" key="1">
    <source>
        <dbReference type="ARBA" id="ARBA00023015"/>
    </source>
</evidence>
<dbReference type="InterPro" id="IPR036388">
    <property type="entry name" value="WH-like_DNA-bd_sf"/>
</dbReference>
<reference evidence="5 6" key="1">
    <citation type="submission" date="2018-11" db="EMBL/GenBank/DDBJ databases">
        <title>The genome of Variovorax sp T529.</title>
        <authorList>
            <person name="Gao J."/>
        </authorList>
    </citation>
    <scope>NUCLEOTIDE SEQUENCE [LARGE SCALE GENOMIC DNA]</scope>
    <source>
        <strain evidence="5 6">T529</strain>
    </source>
</reference>
<dbReference type="EMBL" id="RQXU01000041">
    <property type="protein sequence ID" value="RRH80202.1"/>
    <property type="molecule type" value="Genomic_DNA"/>
</dbReference>
<evidence type="ECO:0000313" key="6">
    <source>
        <dbReference type="Proteomes" id="UP000271590"/>
    </source>
</evidence>
<dbReference type="SMART" id="SM00418">
    <property type="entry name" value="HTH_ARSR"/>
    <property type="match status" value="1"/>
</dbReference>
<evidence type="ECO:0000256" key="2">
    <source>
        <dbReference type="ARBA" id="ARBA00023125"/>
    </source>
</evidence>
<sequence length="122" mass="12926">MDQNQAVKSLAALAQPLRLEIFRALVAAGEAGATPGVLVEQLGVPSTSLSFHLKELTHAGLLSQERCGRHLVYRVIFGHMSALIGYLVENCCEGAGCDLDVPGPDACCVQDPTENIAIQLVL</sequence>
<dbReference type="NCBIfam" id="NF033788">
    <property type="entry name" value="HTH_metalloreg"/>
    <property type="match status" value="1"/>
</dbReference>
<keyword evidence="1" id="KW-0805">Transcription regulation</keyword>
<dbReference type="Pfam" id="PF12840">
    <property type="entry name" value="HTH_20"/>
    <property type="match status" value="1"/>
</dbReference>
<dbReference type="InterPro" id="IPR051011">
    <property type="entry name" value="Metal_resp_trans_reg"/>
</dbReference>
<proteinExistence type="predicted"/>
<evidence type="ECO:0000259" key="4">
    <source>
        <dbReference type="PROSITE" id="PS50987"/>
    </source>
</evidence>
<dbReference type="RefSeq" id="WP_124962105.1">
    <property type="nucleotide sequence ID" value="NZ_CBFHCE010000099.1"/>
</dbReference>
<gene>
    <name evidence="5" type="ORF">EH244_30935</name>
</gene>
<dbReference type="GO" id="GO:0003677">
    <property type="term" value="F:DNA binding"/>
    <property type="evidence" value="ECO:0007669"/>
    <property type="project" value="UniProtKB-KW"/>
</dbReference>
<name>A0A3P3E3D1_9BURK</name>
<dbReference type="PROSITE" id="PS50987">
    <property type="entry name" value="HTH_ARSR_2"/>
    <property type="match status" value="1"/>
</dbReference>
<protein>
    <submittedName>
        <fullName evidence="5">Transcriptional regulator</fullName>
    </submittedName>
</protein>
<dbReference type="AlphaFoldDB" id="A0A3P3E3D1"/>
<dbReference type="Gene3D" id="1.10.10.10">
    <property type="entry name" value="Winged helix-like DNA-binding domain superfamily/Winged helix DNA-binding domain"/>
    <property type="match status" value="1"/>
</dbReference>
<dbReference type="PRINTS" id="PR00778">
    <property type="entry name" value="HTHARSR"/>
</dbReference>
<dbReference type="Proteomes" id="UP000271590">
    <property type="component" value="Unassembled WGS sequence"/>
</dbReference>
<keyword evidence="3" id="KW-0804">Transcription</keyword>
<feature type="domain" description="HTH arsR-type" evidence="4">
    <location>
        <begin position="1"/>
        <end position="95"/>
    </location>
</feature>